<sequence>MSDPAIDRNRETDTPPATSTQAQGDTQRQTEDKSDTGGCTTALRAEAVTRAADTGETHKNDRVAMSTDHTSETESHESTDEGTENSAAGSDVPMDGESEESAWEGSESSSSEEESGKAGTGAVSNCVSASKDPEPSMPDSLTTETMISPPKPVSEDRGVARCVSRPDHSNGTPIPVHLEHKWQSRLAE</sequence>
<feature type="non-terminal residue" evidence="2">
    <location>
        <position position="188"/>
    </location>
</feature>
<feature type="compositionally biased region" description="Basic and acidic residues" evidence="1">
    <location>
        <begin position="69"/>
        <end position="79"/>
    </location>
</feature>
<feature type="region of interest" description="Disordered" evidence="1">
    <location>
        <begin position="1"/>
        <end position="188"/>
    </location>
</feature>
<protein>
    <submittedName>
        <fullName evidence="2">Uncharacterized protein</fullName>
    </submittedName>
</protein>
<reference evidence="2 3" key="1">
    <citation type="journal article" date="2018" name="PLoS ONE">
        <title>The draft genome of Kipferlia bialata reveals reductive genome evolution in fornicate parasites.</title>
        <authorList>
            <person name="Tanifuji G."/>
            <person name="Takabayashi S."/>
            <person name="Kume K."/>
            <person name="Takagi M."/>
            <person name="Nakayama T."/>
            <person name="Kamikawa R."/>
            <person name="Inagaki Y."/>
            <person name="Hashimoto T."/>
        </authorList>
    </citation>
    <scope>NUCLEOTIDE SEQUENCE [LARGE SCALE GENOMIC DNA]</scope>
    <source>
        <strain evidence="2">NY0173</strain>
    </source>
</reference>
<evidence type="ECO:0000313" key="2">
    <source>
        <dbReference type="EMBL" id="GIQ92016.1"/>
    </source>
</evidence>
<dbReference type="AlphaFoldDB" id="A0A9K3DC50"/>
<keyword evidence="3" id="KW-1185">Reference proteome</keyword>
<evidence type="ECO:0000256" key="1">
    <source>
        <dbReference type="SAM" id="MobiDB-lite"/>
    </source>
</evidence>
<feature type="compositionally biased region" description="Basic and acidic residues" evidence="1">
    <location>
        <begin position="53"/>
        <end position="62"/>
    </location>
</feature>
<dbReference type="EMBL" id="BDIP01008788">
    <property type="protein sequence ID" value="GIQ92016.1"/>
    <property type="molecule type" value="Genomic_DNA"/>
</dbReference>
<accession>A0A9K3DC50</accession>
<dbReference type="Proteomes" id="UP000265618">
    <property type="component" value="Unassembled WGS sequence"/>
</dbReference>
<feature type="compositionally biased region" description="Polar residues" evidence="1">
    <location>
        <begin position="15"/>
        <end position="27"/>
    </location>
</feature>
<feature type="compositionally biased region" description="Basic and acidic residues" evidence="1">
    <location>
        <begin position="1"/>
        <end position="13"/>
    </location>
</feature>
<evidence type="ECO:0000313" key="3">
    <source>
        <dbReference type="Proteomes" id="UP000265618"/>
    </source>
</evidence>
<proteinExistence type="predicted"/>
<feature type="compositionally biased region" description="Basic and acidic residues" evidence="1">
    <location>
        <begin position="153"/>
        <end position="168"/>
    </location>
</feature>
<gene>
    <name evidence="2" type="ORF">KIPB_015539</name>
</gene>
<organism evidence="2 3">
    <name type="scientific">Kipferlia bialata</name>
    <dbReference type="NCBI Taxonomy" id="797122"/>
    <lineage>
        <taxon>Eukaryota</taxon>
        <taxon>Metamonada</taxon>
        <taxon>Carpediemonas-like organisms</taxon>
        <taxon>Kipferlia</taxon>
    </lineage>
</organism>
<comment type="caution">
    <text evidence="2">The sequence shown here is derived from an EMBL/GenBank/DDBJ whole genome shotgun (WGS) entry which is preliminary data.</text>
</comment>
<feature type="compositionally biased region" description="Basic and acidic residues" evidence="1">
    <location>
        <begin position="177"/>
        <end position="188"/>
    </location>
</feature>
<name>A0A9K3DC50_9EUKA</name>